<dbReference type="AlphaFoldDB" id="A0A5C3Q7G0"/>
<reference evidence="1 2" key="1">
    <citation type="journal article" date="2019" name="Nat. Ecol. Evol.">
        <title>Megaphylogeny resolves global patterns of mushroom evolution.</title>
        <authorList>
            <person name="Varga T."/>
            <person name="Krizsan K."/>
            <person name="Foldi C."/>
            <person name="Dima B."/>
            <person name="Sanchez-Garcia M."/>
            <person name="Sanchez-Ramirez S."/>
            <person name="Szollosi G.J."/>
            <person name="Szarkandi J.G."/>
            <person name="Papp V."/>
            <person name="Albert L."/>
            <person name="Andreopoulos W."/>
            <person name="Angelini C."/>
            <person name="Antonin V."/>
            <person name="Barry K.W."/>
            <person name="Bougher N.L."/>
            <person name="Buchanan P."/>
            <person name="Buyck B."/>
            <person name="Bense V."/>
            <person name="Catcheside P."/>
            <person name="Chovatia M."/>
            <person name="Cooper J."/>
            <person name="Damon W."/>
            <person name="Desjardin D."/>
            <person name="Finy P."/>
            <person name="Geml J."/>
            <person name="Haridas S."/>
            <person name="Hughes K."/>
            <person name="Justo A."/>
            <person name="Karasinski D."/>
            <person name="Kautmanova I."/>
            <person name="Kiss B."/>
            <person name="Kocsube S."/>
            <person name="Kotiranta H."/>
            <person name="LaButti K.M."/>
            <person name="Lechner B.E."/>
            <person name="Liimatainen K."/>
            <person name="Lipzen A."/>
            <person name="Lukacs Z."/>
            <person name="Mihaltcheva S."/>
            <person name="Morgado L.N."/>
            <person name="Niskanen T."/>
            <person name="Noordeloos M.E."/>
            <person name="Ohm R.A."/>
            <person name="Ortiz-Santana B."/>
            <person name="Ovrebo C."/>
            <person name="Racz N."/>
            <person name="Riley R."/>
            <person name="Savchenko A."/>
            <person name="Shiryaev A."/>
            <person name="Soop K."/>
            <person name="Spirin V."/>
            <person name="Szebenyi C."/>
            <person name="Tomsovsky M."/>
            <person name="Tulloss R.E."/>
            <person name="Uehling J."/>
            <person name="Grigoriev I.V."/>
            <person name="Vagvolgyi C."/>
            <person name="Papp T."/>
            <person name="Martin F.M."/>
            <person name="Miettinen O."/>
            <person name="Hibbett D.S."/>
            <person name="Nagy L.G."/>
        </authorList>
    </citation>
    <scope>NUCLEOTIDE SEQUENCE [LARGE SCALE GENOMIC DNA]</scope>
    <source>
        <strain evidence="1 2">CBS 309.79</strain>
    </source>
</reference>
<proteinExistence type="predicted"/>
<evidence type="ECO:0000313" key="1">
    <source>
        <dbReference type="EMBL" id="TFK98034.1"/>
    </source>
</evidence>
<keyword evidence="2" id="KW-1185">Reference proteome</keyword>
<accession>A0A5C3Q7G0</accession>
<evidence type="ECO:0000313" key="2">
    <source>
        <dbReference type="Proteomes" id="UP000305067"/>
    </source>
</evidence>
<sequence length="145" mass="16222">MRVTTATEPLQRVSELWFNDGTVVFQAGDKLYLVYTEILSDCSTVFRDMFSIPQPSTQETFAGVPLIKIPDAASDVTPFFEAVFRAGTLPFEAISGTNKSVVIPILRLSVEYQVKHLLYHALRHINACIPSSWQEYDVVPVASPR</sequence>
<name>A0A5C3Q7G0_9AGAR</name>
<organism evidence="1 2">
    <name type="scientific">Pterulicium gracile</name>
    <dbReference type="NCBI Taxonomy" id="1884261"/>
    <lineage>
        <taxon>Eukaryota</taxon>
        <taxon>Fungi</taxon>
        <taxon>Dikarya</taxon>
        <taxon>Basidiomycota</taxon>
        <taxon>Agaricomycotina</taxon>
        <taxon>Agaricomycetes</taxon>
        <taxon>Agaricomycetidae</taxon>
        <taxon>Agaricales</taxon>
        <taxon>Pleurotineae</taxon>
        <taxon>Pterulaceae</taxon>
        <taxon>Pterulicium</taxon>
    </lineage>
</organism>
<dbReference type="Gene3D" id="3.30.710.10">
    <property type="entry name" value="Potassium Channel Kv1.1, Chain A"/>
    <property type="match status" value="1"/>
</dbReference>
<gene>
    <name evidence="1" type="ORF">BDV98DRAFT_217190</name>
</gene>
<dbReference type="OrthoDB" id="3204157at2759"/>
<dbReference type="EMBL" id="ML178842">
    <property type="protein sequence ID" value="TFK98034.1"/>
    <property type="molecule type" value="Genomic_DNA"/>
</dbReference>
<protein>
    <recommendedName>
        <fullName evidence="3">BTB domain-containing protein</fullName>
    </recommendedName>
</protein>
<dbReference type="InterPro" id="IPR011333">
    <property type="entry name" value="SKP1/BTB/POZ_sf"/>
</dbReference>
<evidence type="ECO:0008006" key="3">
    <source>
        <dbReference type="Google" id="ProtNLM"/>
    </source>
</evidence>
<dbReference type="Proteomes" id="UP000305067">
    <property type="component" value="Unassembled WGS sequence"/>
</dbReference>